<reference evidence="3" key="5">
    <citation type="submission" date="2024-01" db="EMBL/GenBank/DDBJ databases">
        <authorList>
            <person name="Macesic N."/>
        </authorList>
    </citation>
    <scope>NUCLEOTIDE SEQUENCE</scope>
    <source>
        <strain evidence="3">CPO519</strain>
    </source>
</reference>
<name>A0A6B9KQA9_ACIBA</name>
<dbReference type="InterPro" id="IPR029044">
    <property type="entry name" value="Nucleotide-diphossugar_trans"/>
</dbReference>
<dbReference type="Proteomes" id="UP001174156">
    <property type="component" value="Unassembled WGS sequence"/>
</dbReference>
<dbReference type="Gene3D" id="3.90.550.10">
    <property type="entry name" value="Spore Coat Polysaccharide Biosynthesis Protein SpsA, Chain A"/>
    <property type="match status" value="1"/>
</dbReference>
<feature type="domain" description="Glycosyltransferase 2-like" evidence="1">
    <location>
        <begin position="6"/>
        <end position="138"/>
    </location>
</feature>
<reference evidence="3 5" key="3">
    <citation type="journal article" date="2023" name="Nat. Commun.">
        <title>Genomic dissection of endemic carbapenem resistance reveals metallo-beta-lactamase dissemination through clonal, plasmid and integron transfer.</title>
        <authorList>
            <person name="Macesic N."/>
            <person name="Hawkey J."/>
            <person name="Vezina B."/>
            <person name="Wisniewski J.A."/>
            <person name="Cottingham H."/>
            <person name="Blakeway L.V."/>
            <person name="Harshegyi T."/>
            <person name="Pragastis K."/>
            <person name="Badoordeen G.Z."/>
            <person name="Dennison A."/>
            <person name="Spelman D.W."/>
            <person name="Jenney A.W.J."/>
            <person name="Peleg A.Y."/>
        </authorList>
    </citation>
    <scope>NUCLEOTIDE SEQUENCE [LARGE SCALE GENOMIC DNA]</scope>
    <source>
        <strain evidence="3 5">CPO519</strain>
    </source>
</reference>
<evidence type="ECO:0000313" key="5">
    <source>
        <dbReference type="Proteomes" id="UP001174156"/>
    </source>
</evidence>
<dbReference type="EC" id="2.4.-.-" evidence="2"/>
<dbReference type="InterPro" id="IPR001173">
    <property type="entry name" value="Glyco_trans_2-like"/>
</dbReference>
<organism evidence="4">
    <name type="scientific">Acinetobacter baumannii</name>
    <dbReference type="NCBI Taxonomy" id="470"/>
    <lineage>
        <taxon>Bacteria</taxon>
        <taxon>Pseudomonadati</taxon>
        <taxon>Pseudomonadota</taxon>
        <taxon>Gammaproteobacteria</taxon>
        <taxon>Moraxellales</taxon>
        <taxon>Moraxellaceae</taxon>
        <taxon>Acinetobacter</taxon>
        <taxon>Acinetobacter calcoaceticus/baumannii complex</taxon>
    </lineage>
</organism>
<dbReference type="SUPFAM" id="SSF53448">
    <property type="entry name" value="Nucleotide-diphospho-sugar transferases"/>
    <property type="match status" value="1"/>
</dbReference>
<dbReference type="Pfam" id="PF00535">
    <property type="entry name" value="Glycos_transf_2"/>
    <property type="match status" value="1"/>
</dbReference>
<dbReference type="GO" id="GO:0016758">
    <property type="term" value="F:hexosyltransferase activity"/>
    <property type="evidence" value="ECO:0007669"/>
    <property type="project" value="UniProtKB-ARBA"/>
</dbReference>
<evidence type="ECO:0000313" key="2">
    <source>
        <dbReference type="EMBL" id="MDK4880989.1"/>
    </source>
</evidence>
<dbReference type="AlphaFoldDB" id="A0A6B9KQA9"/>
<sequence>MSVALTIFTPAYNRAHTLGRLYESLKKQTLKNFEWLIVDDGSTDHTEIVVKEFIQESIINIRYLKQENAGKQAAWNKAVLNANGFLFCGVDSDDALAKETNIEEIFQKYISLLNSDSIIGLRFLAYSNVKKKFDGKKISENIVISSYFEEFSNAKNFGERIDVFKTDILKCFLYPVASNIKFIPEIWFYVQISHAGYKFAYIPEPLRLFFDDATENRLSKSSLLKHAEGHYISRATMLKLIPIYVYFGNVMAWVKTIIRFGQCAHYLNKSFMQRKQDTNIIYAIFSYFSRFIKVGI</sequence>
<evidence type="ECO:0000259" key="1">
    <source>
        <dbReference type="Pfam" id="PF00535"/>
    </source>
</evidence>
<reference evidence="4" key="1">
    <citation type="journal article" date="2015" name="Carbohydr. Res.">
        <title>Structures of three different neutral polysaccharides of Acinetobacter baumannii, NIPH190, NIPH201, and NIPH615, assigned to K30, K45, and K48 capsule types, respectively, based on capsule biosynthesis gene clusters.</title>
        <authorList>
            <person name="Shashkov A.S."/>
            <person name="Kenyon J.J."/>
            <person name="Arbatsky N.P."/>
            <person name="Shneider M.M."/>
            <person name="Popova A.V."/>
            <person name="Miroshnikov K.A."/>
            <person name="Volozhantsev N.V."/>
            <person name="Knirel Y.A."/>
        </authorList>
    </citation>
    <scope>NUCLEOTIDE SEQUENCE</scope>
    <source>
        <strain evidence="4">NIPH 190</strain>
    </source>
</reference>
<evidence type="ECO:0000313" key="4">
    <source>
        <dbReference type="EMBL" id="QHB12878.1"/>
    </source>
</evidence>
<keyword evidence="2" id="KW-0808">Transferase</keyword>
<accession>A0A6B9KQA9</accession>
<dbReference type="EMBL" id="JARTMM020000001">
    <property type="protein sequence ID" value="MEC5495072.1"/>
    <property type="molecule type" value="Genomic_DNA"/>
</dbReference>
<dbReference type="CDD" id="cd00761">
    <property type="entry name" value="Glyco_tranf_GTA_type"/>
    <property type="match status" value="1"/>
</dbReference>
<gene>
    <name evidence="4" type="primary">gtr61</name>
    <name evidence="3" type="ORF">P9867_000300</name>
    <name evidence="2" type="ORF">P9867_04470</name>
</gene>
<dbReference type="RefSeq" id="WP_000109439.1">
    <property type="nucleotide sequence ID" value="NZ_CP059474.1"/>
</dbReference>
<proteinExistence type="predicted"/>
<keyword evidence="2" id="KW-0328">Glycosyltransferase</keyword>
<protein>
    <submittedName>
        <fullName evidence="2">Glycosyltransferase</fullName>
        <ecNumber evidence="2">2.4.-.-</ecNumber>
    </submittedName>
    <submittedName>
        <fullName evidence="4">Gtr61</fullName>
    </submittedName>
</protein>
<dbReference type="PANTHER" id="PTHR22916">
    <property type="entry name" value="GLYCOSYLTRANSFERASE"/>
    <property type="match status" value="1"/>
</dbReference>
<reference evidence="2" key="4">
    <citation type="submission" date="2023-01" db="EMBL/GenBank/DDBJ databases">
        <title>Genomic dissection of endemic carbapenem resistance: metallo-beta-lactamase gene dissemination through clonal, plasmid and integron transfer pathways.</title>
        <authorList>
            <person name="Macesic N."/>
        </authorList>
    </citation>
    <scope>NUCLEOTIDE SEQUENCE</scope>
    <source>
        <strain evidence="2">CPO519</strain>
    </source>
</reference>
<dbReference type="PANTHER" id="PTHR22916:SF3">
    <property type="entry name" value="UDP-GLCNAC:BETAGAL BETA-1,3-N-ACETYLGLUCOSAMINYLTRANSFERASE-LIKE PROTEIN 1"/>
    <property type="match status" value="1"/>
</dbReference>
<evidence type="ECO:0000313" key="3">
    <source>
        <dbReference type="EMBL" id="MEC5495072.1"/>
    </source>
</evidence>
<dbReference type="EMBL" id="JARTMM010000010">
    <property type="protein sequence ID" value="MDK4880989.1"/>
    <property type="molecule type" value="Genomic_DNA"/>
</dbReference>
<dbReference type="EMBL" id="MN166189">
    <property type="protein sequence ID" value="QHB12878.1"/>
    <property type="molecule type" value="Genomic_DNA"/>
</dbReference>
<reference evidence="4" key="2">
    <citation type="submission" date="2019-07" db="EMBL/GenBank/DDBJ databases">
        <authorList>
            <person name="Kenyon J.J."/>
            <person name="Grillot-Courvalin C."/>
            <person name="Earl A."/>
            <person name="Hall R.M."/>
        </authorList>
    </citation>
    <scope>NUCLEOTIDE SEQUENCE</scope>
    <source>
        <strain evidence="4">NIPH 190</strain>
    </source>
</reference>